<dbReference type="EMBL" id="DVMV01000011">
    <property type="protein sequence ID" value="HIU44955.1"/>
    <property type="molecule type" value="Genomic_DNA"/>
</dbReference>
<name>A0A9D1LNB3_9FIRM</name>
<dbReference type="AlphaFoldDB" id="A0A9D1LNB3"/>
<sequence length="193" mass="21528">MMAAPEELEKSAFSYYSAVDLGLVGLFKAIDPAIKKDEFDSSDKNFCRLLAQVVERTMISVGASSGGMTHNQAVFFRNFVVREESDFLRYVAEVQQKQTIPYDELETLGKEGLMMVAAIHQKHFKEVEDFFFGLANEASNKLGNQSPIPGIIGSLLCFFDAYFDLGKGEDEQKAADIVYKNLLYPLGAIRQGK</sequence>
<protein>
    <submittedName>
        <fullName evidence="1">Uncharacterized protein</fullName>
    </submittedName>
</protein>
<evidence type="ECO:0000313" key="2">
    <source>
        <dbReference type="Proteomes" id="UP000824070"/>
    </source>
</evidence>
<comment type="caution">
    <text evidence="1">The sequence shown here is derived from an EMBL/GenBank/DDBJ whole genome shotgun (WGS) entry which is preliminary data.</text>
</comment>
<proteinExistence type="predicted"/>
<accession>A0A9D1LNB3</accession>
<reference evidence="1" key="2">
    <citation type="journal article" date="2021" name="PeerJ">
        <title>Extensive microbial diversity within the chicken gut microbiome revealed by metagenomics and culture.</title>
        <authorList>
            <person name="Gilroy R."/>
            <person name="Ravi A."/>
            <person name="Getino M."/>
            <person name="Pursley I."/>
            <person name="Horton D.L."/>
            <person name="Alikhan N.F."/>
            <person name="Baker D."/>
            <person name="Gharbi K."/>
            <person name="Hall N."/>
            <person name="Watson M."/>
            <person name="Adriaenssens E.M."/>
            <person name="Foster-Nyarko E."/>
            <person name="Jarju S."/>
            <person name="Secka A."/>
            <person name="Antonio M."/>
            <person name="Oren A."/>
            <person name="Chaudhuri R.R."/>
            <person name="La Ragione R."/>
            <person name="Hildebrand F."/>
            <person name="Pallen M.J."/>
        </authorList>
    </citation>
    <scope>NUCLEOTIDE SEQUENCE</scope>
    <source>
        <strain evidence="1">ChiGjej1B1-22543</strain>
    </source>
</reference>
<gene>
    <name evidence="1" type="ORF">IAC52_01520</name>
</gene>
<evidence type="ECO:0000313" key="1">
    <source>
        <dbReference type="EMBL" id="HIU44955.1"/>
    </source>
</evidence>
<reference evidence="1" key="1">
    <citation type="submission" date="2020-10" db="EMBL/GenBank/DDBJ databases">
        <authorList>
            <person name="Gilroy R."/>
        </authorList>
    </citation>
    <scope>NUCLEOTIDE SEQUENCE</scope>
    <source>
        <strain evidence="1">ChiGjej1B1-22543</strain>
    </source>
</reference>
<organism evidence="1 2">
    <name type="scientific">Candidatus Alloenteromonas pullicola</name>
    <dbReference type="NCBI Taxonomy" id="2840784"/>
    <lineage>
        <taxon>Bacteria</taxon>
        <taxon>Bacillati</taxon>
        <taxon>Bacillota</taxon>
        <taxon>Bacillota incertae sedis</taxon>
        <taxon>Candidatus Alloenteromonas</taxon>
    </lineage>
</organism>
<dbReference type="Proteomes" id="UP000824070">
    <property type="component" value="Unassembled WGS sequence"/>
</dbReference>